<evidence type="ECO:0000313" key="2">
    <source>
        <dbReference type="Proteomes" id="UP000030653"/>
    </source>
</evidence>
<sequence length="112" mass="12794">MRKVRGAEYGVCIMLRNDRFSVLHISDPRFLITECFSHFPAERIYVKYPVPPVALRTQLAQVRHRQGVSTCTIGEHLHRYLRNASTSLSFVGRKEGSIDYSRKALPVQTGTC</sequence>
<dbReference type="RefSeq" id="XP_040632914.1">
    <property type="nucleotide sequence ID" value="XM_040771463.1"/>
</dbReference>
<keyword evidence="2" id="KW-1185">Reference proteome</keyword>
<protein>
    <submittedName>
        <fullName evidence="1">Uncharacterized protein</fullName>
    </submittedName>
</protein>
<reference evidence="1 2" key="1">
    <citation type="journal article" date="2012" name="Science">
        <title>The Paleozoic origin of enzymatic lignin decomposition reconstructed from 31 fungal genomes.</title>
        <authorList>
            <person name="Floudas D."/>
            <person name="Binder M."/>
            <person name="Riley R."/>
            <person name="Barry K."/>
            <person name="Blanchette R.A."/>
            <person name="Henrissat B."/>
            <person name="Martinez A.T."/>
            <person name="Otillar R."/>
            <person name="Spatafora J.W."/>
            <person name="Yadav J.S."/>
            <person name="Aerts A."/>
            <person name="Benoit I."/>
            <person name="Boyd A."/>
            <person name="Carlson A."/>
            <person name="Copeland A."/>
            <person name="Coutinho P.M."/>
            <person name="de Vries R.P."/>
            <person name="Ferreira P."/>
            <person name="Findley K."/>
            <person name="Foster B."/>
            <person name="Gaskell J."/>
            <person name="Glotzer D."/>
            <person name="Gorecki P."/>
            <person name="Heitman J."/>
            <person name="Hesse C."/>
            <person name="Hori C."/>
            <person name="Igarashi K."/>
            <person name="Jurgens J.A."/>
            <person name="Kallen N."/>
            <person name="Kersten P."/>
            <person name="Kohler A."/>
            <person name="Kuees U."/>
            <person name="Kumar T.K.A."/>
            <person name="Kuo A."/>
            <person name="LaButti K."/>
            <person name="Larrondo L.F."/>
            <person name="Lindquist E."/>
            <person name="Ling A."/>
            <person name="Lombard V."/>
            <person name="Lucas S."/>
            <person name="Lundell T."/>
            <person name="Martin R."/>
            <person name="McLaughlin D.J."/>
            <person name="Morgenstern I."/>
            <person name="Morin E."/>
            <person name="Murat C."/>
            <person name="Nagy L.G."/>
            <person name="Nolan M."/>
            <person name="Ohm R.A."/>
            <person name="Patyshakuliyeva A."/>
            <person name="Rokas A."/>
            <person name="Ruiz-Duenas F.J."/>
            <person name="Sabat G."/>
            <person name="Salamov A."/>
            <person name="Samejima M."/>
            <person name="Schmutz J."/>
            <person name="Slot J.C."/>
            <person name="St John F."/>
            <person name="Stenlid J."/>
            <person name="Sun H."/>
            <person name="Sun S."/>
            <person name="Syed K."/>
            <person name="Tsang A."/>
            <person name="Wiebenga A."/>
            <person name="Young D."/>
            <person name="Pisabarro A."/>
            <person name="Eastwood D.C."/>
            <person name="Martin F."/>
            <person name="Cullen D."/>
            <person name="Grigoriev I.V."/>
            <person name="Hibbett D.S."/>
        </authorList>
    </citation>
    <scope>NUCLEOTIDE SEQUENCE [LARGE SCALE GENOMIC DNA]</scope>
    <source>
        <strain evidence="1 2">DJM-731 SS1</strain>
    </source>
</reference>
<gene>
    <name evidence="1" type="ORF">DACRYDRAFT_19351</name>
</gene>
<dbReference type="EMBL" id="JH795855">
    <property type="protein sequence ID" value="EJU06020.1"/>
    <property type="molecule type" value="Genomic_DNA"/>
</dbReference>
<dbReference type="HOGENOM" id="CLU_2145764_0_0_1"/>
<evidence type="ECO:0000313" key="1">
    <source>
        <dbReference type="EMBL" id="EJU06020.1"/>
    </source>
</evidence>
<dbReference type="GeneID" id="63686525"/>
<proteinExistence type="predicted"/>
<organism evidence="1 2">
    <name type="scientific">Dacryopinax primogenitus (strain DJM 731)</name>
    <name type="common">Brown rot fungus</name>
    <dbReference type="NCBI Taxonomy" id="1858805"/>
    <lineage>
        <taxon>Eukaryota</taxon>
        <taxon>Fungi</taxon>
        <taxon>Dikarya</taxon>
        <taxon>Basidiomycota</taxon>
        <taxon>Agaricomycotina</taxon>
        <taxon>Dacrymycetes</taxon>
        <taxon>Dacrymycetales</taxon>
        <taxon>Dacrymycetaceae</taxon>
        <taxon>Dacryopinax</taxon>
    </lineage>
</organism>
<dbReference type="Proteomes" id="UP000030653">
    <property type="component" value="Unassembled WGS sequence"/>
</dbReference>
<name>M5GC19_DACPD</name>
<dbReference type="AlphaFoldDB" id="M5GC19"/>
<accession>M5GC19</accession>